<dbReference type="PANTHER" id="PTHR42052:SF1">
    <property type="entry name" value="ABM DOMAIN-CONTAINING PROTEIN"/>
    <property type="match status" value="1"/>
</dbReference>
<dbReference type="PANTHER" id="PTHR42052">
    <property type="entry name" value="ABM DOMAIN-CONTAINING PROTEIN"/>
    <property type="match status" value="1"/>
</dbReference>
<dbReference type="Gene3D" id="3.30.70.100">
    <property type="match status" value="1"/>
</dbReference>
<protein>
    <recommendedName>
        <fullName evidence="3">Monooxygenase</fullName>
    </recommendedName>
</protein>
<dbReference type="EMBL" id="JAQQWL010000001">
    <property type="protein sequence ID" value="KAK8091332.1"/>
    <property type="molecule type" value="Genomic_DNA"/>
</dbReference>
<comment type="caution">
    <text evidence="1">The sequence shown here is derived from an EMBL/GenBank/DDBJ whole genome shotgun (WGS) entry which is preliminary data.</text>
</comment>
<evidence type="ECO:0000313" key="2">
    <source>
        <dbReference type="Proteomes" id="UP001480595"/>
    </source>
</evidence>
<evidence type="ECO:0008006" key="3">
    <source>
        <dbReference type="Google" id="ProtNLM"/>
    </source>
</evidence>
<dbReference type="GeneID" id="92085309"/>
<proteinExistence type="predicted"/>
<gene>
    <name evidence="1" type="ORF">PG994_000837</name>
</gene>
<reference evidence="1 2" key="1">
    <citation type="submission" date="2023-01" db="EMBL/GenBank/DDBJ databases">
        <title>Analysis of 21 Apiospora genomes using comparative genomics revels a genus with tremendous synthesis potential of carbohydrate active enzymes and secondary metabolites.</title>
        <authorList>
            <person name="Sorensen T."/>
        </authorList>
    </citation>
    <scope>NUCLEOTIDE SEQUENCE [LARGE SCALE GENOMIC DNA]</scope>
    <source>
        <strain evidence="1 2">CBS 135458</strain>
    </source>
</reference>
<sequence length="230" mass="25571">MPPTEFIWLTARETKSTPQCCDDVQRALSVQDEWFARAGPYSSIPGGSRPSGVALWQQIEDATVYLMAGRSASTEQHQQWQRSEDAASFSKCLEAHFIWDKSTSILVDDEGSAILTSPSAEVETPLLDSPVISVGRCSAAPGDRAAFAENWNSVKGLLEDFAKPHSVKGAWRVKGEADAAESDEEFVMLCGWPSVERHMEFATWAEFPRYSTALREKLRGADIKHYRRVV</sequence>
<keyword evidence="2" id="KW-1185">Reference proteome</keyword>
<accession>A0ABR1X7G8</accession>
<dbReference type="Proteomes" id="UP001480595">
    <property type="component" value="Unassembled WGS sequence"/>
</dbReference>
<dbReference type="RefSeq" id="XP_066722878.1">
    <property type="nucleotide sequence ID" value="XM_066852246.1"/>
</dbReference>
<evidence type="ECO:0000313" key="1">
    <source>
        <dbReference type="EMBL" id="KAK8091332.1"/>
    </source>
</evidence>
<name>A0ABR1X7G8_9PEZI</name>
<organism evidence="1 2">
    <name type="scientific">Apiospora phragmitis</name>
    <dbReference type="NCBI Taxonomy" id="2905665"/>
    <lineage>
        <taxon>Eukaryota</taxon>
        <taxon>Fungi</taxon>
        <taxon>Dikarya</taxon>
        <taxon>Ascomycota</taxon>
        <taxon>Pezizomycotina</taxon>
        <taxon>Sordariomycetes</taxon>
        <taxon>Xylariomycetidae</taxon>
        <taxon>Amphisphaeriales</taxon>
        <taxon>Apiosporaceae</taxon>
        <taxon>Apiospora</taxon>
    </lineage>
</organism>